<dbReference type="Gene3D" id="2.60.40.1090">
    <property type="entry name" value="Fimbrial-type adhesion domain"/>
    <property type="match status" value="1"/>
</dbReference>
<evidence type="ECO:0000313" key="4">
    <source>
        <dbReference type="Proteomes" id="UP000281391"/>
    </source>
</evidence>
<proteinExistence type="predicted"/>
<dbReference type="RefSeq" id="WP_004957486.1">
    <property type="nucleotide sequence ID" value="NZ_JBGMUT010000011.1"/>
</dbReference>
<evidence type="ECO:0000259" key="2">
    <source>
        <dbReference type="Pfam" id="PF00419"/>
    </source>
</evidence>
<dbReference type="GO" id="GO:0009289">
    <property type="term" value="C:pilus"/>
    <property type="evidence" value="ECO:0007669"/>
    <property type="project" value="InterPro"/>
</dbReference>
<dbReference type="SUPFAM" id="SSF49401">
    <property type="entry name" value="Bacterial adhesins"/>
    <property type="match status" value="1"/>
</dbReference>
<keyword evidence="1" id="KW-0732">Signal</keyword>
<dbReference type="GO" id="GO:0043709">
    <property type="term" value="P:cell adhesion involved in single-species biofilm formation"/>
    <property type="evidence" value="ECO:0007669"/>
    <property type="project" value="TreeGrafter"/>
</dbReference>
<evidence type="ECO:0000256" key="1">
    <source>
        <dbReference type="SAM" id="SignalP"/>
    </source>
</evidence>
<organism evidence="3 4">
    <name type="scientific">Serratia odorifera</name>
    <dbReference type="NCBI Taxonomy" id="618"/>
    <lineage>
        <taxon>Bacteria</taxon>
        <taxon>Pseudomonadati</taxon>
        <taxon>Pseudomonadota</taxon>
        <taxon>Gammaproteobacteria</taxon>
        <taxon>Enterobacterales</taxon>
        <taxon>Yersiniaceae</taxon>
        <taxon>Serratia</taxon>
    </lineage>
</organism>
<sequence>MNRRLRFSLLCLITGIGAIGIANGADPVTINITGNVKAAPCVVDGASSVPVDLGEIPAPALATVGSGSGWKPFKLNLKDCPASTTKVTAGFKGSPDATNAKLYANAGTAGTNVAIELAKEGGLWLSNGDSWQVNVNATTHAAQFPLAVQANSVKGNVGPGTISAVIQVDFTYQ</sequence>
<dbReference type="Proteomes" id="UP000281391">
    <property type="component" value="Chromosome"/>
</dbReference>
<dbReference type="InterPro" id="IPR050263">
    <property type="entry name" value="Bact_Fimbrial_Adh_Pro"/>
</dbReference>
<protein>
    <submittedName>
        <fullName evidence="3">Putative fimbrial protein SthD</fullName>
    </submittedName>
</protein>
<dbReference type="InterPro" id="IPR000259">
    <property type="entry name" value="Adhesion_dom_fimbrial"/>
</dbReference>
<feature type="domain" description="Fimbrial-type adhesion" evidence="2">
    <location>
        <begin position="30"/>
        <end position="173"/>
    </location>
</feature>
<dbReference type="PANTHER" id="PTHR33420:SF27">
    <property type="entry name" value="PROTEIN FIMG"/>
    <property type="match status" value="1"/>
</dbReference>
<accession>A0A3S4HJN1</accession>
<dbReference type="Pfam" id="PF00419">
    <property type="entry name" value="Fimbrial"/>
    <property type="match status" value="1"/>
</dbReference>
<gene>
    <name evidence="3" type="primary">fimG_2</name>
    <name evidence="3" type="ORF">NCTC11214_01985</name>
</gene>
<dbReference type="EMBL" id="LR134117">
    <property type="protein sequence ID" value="VDZ56131.1"/>
    <property type="molecule type" value="Genomic_DNA"/>
</dbReference>
<feature type="signal peptide" evidence="1">
    <location>
        <begin position="1"/>
        <end position="24"/>
    </location>
</feature>
<evidence type="ECO:0000313" key="3">
    <source>
        <dbReference type="EMBL" id="VDZ56131.1"/>
    </source>
</evidence>
<dbReference type="AlphaFoldDB" id="A0A3S4HJN1"/>
<dbReference type="KEGG" id="sof:NCTC11214_01985"/>
<reference evidence="3 4" key="1">
    <citation type="submission" date="2018-12" db="EMBL/GenBank/DDBJ databases">
        <authorList>
            <consortium name="Pathogen Informatics"/>
        </authorList>
    </citation>
    <scope>NUCLEOTIDE SEQUENCE [LARGE SCALE GENOMIC DNA]</scope>
    <source>
        <strain evidence="3 4">NCTC11214</strain>
    </source>
</reference>
<dbReference type="InterPro" id="IPR008966">
    <property type="entry name" value="Adhesion_dom_sf"/>
</dbReference>
<dbReference type="PANTHER" id="PTHR33420">
    <property type="entry name" value="FIMBRIAL SUBUNIT ELFA-RELATED"/>
    <property type="match status" value="1"/>
</dbReference>
<name>A0A3S4HJN1_SEROD</name>
<dbReference type="InterPro" id="IPR036937">
    <property type="entry name" value="Adhesion_dom_fimbrial_sf"/>
</dbReference>
<feature type="chain" id="PRO_5018588745" evidence="1">
    <location>
        <begin position="25"/>
        <end position="173"/>
    </location>
</feature>